<reference evidence="1 2" key="1">
    <citation type="submission" date="2016-11" db="EMBL/GenBank/DDBJ databases">
        <authorList>
            <person name="Jaros S."/>
            <person name="Januszkiewicz K."/>
            <person name="Wedrychowicz H."/>
        </authorList>
    </citation>
    <scope>NUCLEOTIDE SEQUENCE [LARGE SCALE GENOMIC DNA]</scope>
    <source>
        <strain evidence="1 2">DSM 9705</strain>
    </source>
</reference>
<evidence type="ECO:0000313" key="1">
    <source>
        <dbReference type="EMBL" id="SHH87312.1"/>
    </source>
</evidence>
<name>A0A1M5WIJ5_9BACT</name>
<dbReference type="EMBL" id="FQXS01000013">
    <property type="protein sequence ID" value="SHH87312.1"/>
    <property type="molecule type" value="Genomic_DNA"/>
</dbReference>
<dbReference type="PROSITE" id="PS51257">
    <property type="entry name" value="PROKAR_LIPOPROTEIN"/>
    <property type="match status" value="1"/>
</dbReference>
<organism evidence="1 2">
    <name type="scientific">Desulfofustis glycolicus DSM 9705</name>
    <dbReference type="NCBI Taxonomy" id="1121409"/>
    <lineage>
        <taxon>Bacteria</taxon>
        <taxon>Pseudomonadati</taxon>
        <taxon>Thermodesulfobacteriota</taxon>
        <taxon>Desulfobulbia</taxon>
        <taxon>Desulfobulbales</taxon>
        <taxon>Desulfocapsaceae</taxon>
        <taxon>Desulfofustis</taxon>
    </lineage>
</organism>
<proteinExistence type="predicted"/>
<accession>A0A1M5WIJ5</accession>
<sequence length="120" mass="13865">MKRGRYLRPLLLSLTGVLVAVLAGCSSQQPINFRVHTEPEGAHVIYRQDNLSWIYLGLTPLDTIEVIPEERLEDEHTLSLRVMRCGYLDQEKEWTGADLEREVSEKGQVFWTPRLIKNTE</sequence>
<dbReference type="AlphaFoldDB" id="A0A1M5WIJ5"/>
<dbReference type="Proteomes" id="UP000184139">
    <property type="component" value="Unassembled WGS sequence"/>
</dbReference>
<dbReference type="STRING" id="1121409.SAMN02745124_02311"/>
<protein>
    <recommendedName>
        <fullName evidence="3">PEGA domain-containing protein</fullName>
    </recommendedName>
</protein>
<evidence type="ECO:0008006" key="3">
    <source>
        <dbReference type="Google" id="ProtNLM"/>
    </source>
</evidence>
<evidence type="ECO:0000313" key="2">
    <source>
        <dbReference type="Proteomes" id="UP000184139"/>
    </source>
</evidence>
<gene>
    <name evidence="1" type="ORF">SAMN02745124_02311</name>
</gene>
<keyword evidence="2" id="KW-1185">Reference proteome</keyword>